<dbReference type="InterPro" id="IPR001128">
    <property type="entry name" value="Cyt_P450"/>
</dbReference>
<evidence type="ECO:0000256" key="7">
    <source>
        <dbReference type="PIRSR" id="PIRSR602403-1"/>
    </source>
</evidence>
<keyword evidence="3 7" id="KW-0479">Metal-binding</keyword>
<evidence type="ECO:0000256" key="1">
    <source>
        <dbReference type="ARBA" id="ARBA00001971"/>
    </source>
</evidence>
<evidence type="ECO:0000313" key="10">
    <source>
        <dbReference type="Proteomes" id="UP000593566"/>
    </source>
</evidence>
<dbReference type="InterPro" id="IPR017972">
    <property type="entry name" value="Cyt_P450_CS"/>
</dbReference>
<keyword evidence="7 8" id="KW-0349">Heme</keyword>
<evidence type="ECO:0000313" key="9">
    <source>
        <dbReference type="EMBL" id="KAF6229070.1"/>
    </source>
</evidence>
<comment type="cofactor">
    <cofactor evidence="1 7">
        <name>heme</name>
        <dbReference type="ChEBI" id="CHEBI:30413"/>
    </cofactor>
</comment>
<sequence length="486" mass="55505">MATAIALYTFLAGCTIALVARWITSHATEDRGTLSVSQKDPFWGLDIVYQRLFKFDKTHINQNWEAQFKKNGDTFRSRPFGQTEIFTTSPKIIESVHSKDFGSFGVEAFRRKAISPLVGPGIVSADGEEWKIARKLISPAFVLPHGPNLRFFDLHVSRLLERLPLDGSTVDLQPLFHMLSLDASTEFIFGESFNSLGPNGMSIERQKFLDAFNYAITGIDKRLWLRSWNPFIRNKRFWHCCAIAQAHFDKAVETCALQRSSRYADELKDPVLVHELLEQTDDRLFIRHQLMNTFLPSHDSIGVLLTNVFFVLARQPMVWFKLQEEVTSIGDSELNASDLKKLIYLQAVIQETLRLYPSLGMRERVALRDTTLSRSEAENTPLLVRKGDVIMISSYALQRRKDLWGADADEFRPERFLDAKLEPWTIISFGAGPRACPGQRIGIFQVAYTIVRILRTYTGIENRDPVMGFEELQQLASRRIEGHLAD</sequence>
<feature type="binding site" description="axial binding residue" evidence="7">
    <location>
        <position position="436"/>
    </location>
    <ligand>
        <name>heme</name>
        <dbReference type="ChEBI" id="CHEBI:30413"/>
    </ligand>
    <ligandPart>
        <name>Fe</name>
        <dbReference type="ChEBI" id="CHEBI:18248"/>
    </ligandPart>
</feature>
<dbReference type="GO" id="GO:0020037">
    <property type="term" value="F:heme binding"/>
    <property type="evidence" value="ECO:0007669"/>
    <property type="project" value="InterPro"/>
</dbReference>
<keyword evidence="10" id="KW-1185">Reference proteome</keyword>
<dbReference type="Gene3D" id="1.10.630.10">
    <property type="entry name" value="Cytochrome P450"/>
    <property type="match status" value="1"/>
</dbReference>
<dbReference type="GO" id="GO:0005506">
    <property type="term" value="F:iron ion binding"/>
    <property type="evidence" value="ECO:0007669"/>
    <property type="project" value="InterPro"/>
</dbReference>
<accession>A0A8H6FIB4</accession>
<comment type="caution">
    <text evidence="9">The sequence shown here is derived from an EMBL/GenBank/DDBJ whole genome shotgun (WGS) entry which is preliminary data.</text>
</comment>
<evidence type="ECO:0008006" key="11">
    <source>
        <dbReference type="Google" id="ProtNLM"/>
    </source>
</evidence>
<gene>
    <name evidence="9" type="ORF">HO133_007184</name>
</gene>
<dbReference type="EMBL" id="JACCJB010000003">
    <property type="protein sequence ID" value="KAF6229070.1"/>
    <property type="molecule type" value="Genomic_DNA"/>
</dbReference>
<dbReference type="GeneID" id="59335584"/>
<reference evidence="9 10" key="1">
    <citation type="journal article" date="2020" name="Genomics">
        <title>Complete, high-quality genomes from long-read metagenomic sequencing of two wolf lichen thalli reveals enigmatic genome architecture.</title>
        <authorList>
            <person name="McKenzie S.K."/>
            <person name="Walston R.F."/>
            <person name="Allen J.L."/>
        </authorList>
    </citation>
    <scope>NUCLEOTIDE SEQUENCE [LARGE SCALE GENOMIC DNA]</scope>
    <source>
        <strain evidence="9">WasteWater1</strain>
    </source>
</reference>
<keyword evidence="4 8" id="KW-0560">Oxidoreductase</keyword>
<dbReference type="Proteomes" id="UP000593566">
    <property type="component" value="Unassembled WGS sequence"/>
</dbReference>
<dbReference type="RefSeq" id="XP_037156712.1">
    <property type="nucleotide sequence ID" value="XM_037298077.1"/>
</dbReference>
<dbReference type="PRINTS" id="PR00465">
    <property type="entry name" value="EP450IV"/>
</dbReference>
<evidence type="ECO:0000256" key="4">
    <source>
        <dbReference type="ARBA" id="ARBA00023002"/>
    </source>
</evidence>
<name>A0A8H6FIB4_9LECA</name>
<evidence type="ECO:0000256" key="6">
    <source>
        <dbReference type="ARBA" id="ARBA00023033"/>
    </source>
</evidence>
<organism evidence="9 10">
    <name type="scientific">Letharia lupina</name>
    <dbReference type="NCBI Taxonomy" id="560253"/>
    <lineage>
        <taxon>Eukaryota</taxon>
        <taxon>Fungi</taxon>
        <taxon>Dikarya</taxon>
        <taxon>Ascomycota</taxon>
        <taxon>Pezizomycotina</taxon>
        <taxon>Lecanoromycetes</taxon>
        <taxon>OSLEUM clade</taxon>
        <taxon>Lecanoromycetidae</taxon>
        <taxon>Lecanorales</taxon>
        <taxon>Lecanorineae</taxon>
        <taxon>Parmeliaceae</taxon>
        <taxon>Letharia</taxon>
    </lineage>
</organism>
<dbReference type="PANTHER" id="PTHR24287">
    <property type="entry name" value="P450, PUTATIVE (EUROFUNG)-RELATED"/>
    <property type="match status" value="1"/>
</dbReference>
<comment type="similarity">
    <text evidence="2 8">Belongs to the cytochrome P450 family.</text>
</comment>
<dbReference type="Pfam" id="PF00067">
    <property type="entry name" value="p450"/>
    <property type="match status" value="1"/>
</dbReference>
<dbReference type="PANTHER" id="PTHR24287:SF17">
    <property type="entry name" value="P450, PUTATIVE (EUROFUNG)-RELATED"/>
    <property type="match status" value="1"/>
</dbReference>
<dbReference type="PRINTS" id="PR00385">
    <property type="entry name" value="P450"/>
</dbReference>
<evidence type="ECO:0000256" key="5">
    <source>
        <dbReference type="ARBA" id="ARBA00023004"/>
    </source>
</evidence>
<evidence type="ECO:0000256" key="8">
    <source>
        <dbReference type="RuleBase" id="RU000461"/>
    </source>
</evidence>
<dbReference type="InterPro" id="IPR047146">
    <property type="entry name" value="Cyt_P450_E_CYP52_fungi"/>
</dbReference>
<keyword evidence="5 7" id="KW-0408">Iron</keyword>
<dbReference type="InterPro" id="IPR002403">
    <property type="entry name" value="Cyt_P450_E_grp-IV"/>
</dbReference>
<dbReference type="InterPro" id="IPR036396">
    <property type="entry name" value="Cyt_P450_sf"/>
</dbReference>
<dbReference type="PROSITE" id="PS00086">
    <property type="entry name" value="CYTOCHROME_P450"/>
    <property type="match status" value="1"/>
</dbReference>
<keyword evidence="6 8" id="KW-0503">Monooxygenase</keyword>
<dbReference type="GO" id="GO:0004497">
    <property type="term" value="F:monooxygenase activity"/>
    <property type="evidence" value="ECO:0007669"/>
    <property type="project" value="UniProtKB-KW"/>
</dbReference>
<evidence type="ECO:0000256" key="2">
    <source>
        <dbReference type="ARBA" id="ARBA00010617"/>
    </source>
</evidence>
<evidence type="ECO:0000256" key="3">
    <source>
        <dbReference type="ARBA" id="ARBA00022723"/>
    </source>
</evidence>
<dbReference type="AlphaFoldDB" id="A0A8H6FIB4"/>
<protein>
    <recommendedName>
        <fullName evidence="11">Cytochrome P450</fullName>
    </recommendedName>
</protein>
<dbReference type="GO" id="GO:0016705">
    <property type="term" value="F:oxidoreductase activity, acting on paired donors, with incorporation or reduction of molecular oxygen"/>
    <property type="evidence" value="ECO:0007669"/>
    <property type="project" value="InterPro"/>
</dbReference>
<proteinExistence type="inferred from homology"/>
<dbReference type="SUPFAM" id="SSF48264">
    <property type="entry name" value="Cytochrome P450"/>
    <property type="match status" value="1"/>
</dbReference>